<reference evidence="4" key="2">
    <citation type="journal article" date="2023" name="IMA Fungus">
        <title>Comparative genomic study of the Penicillium genus elucidates a diverse pangenome and 15 lateral gene transfer events.</title>
        <authorList>
            <person name="Petersen C."/>
            <person name="Sorensen T."/>
            <person name="Nielsen M.R."/>
            <person name="Sondergaard T.E."/>
            <person name="Sorensen J.L."/>
            <person name="Fitzpatrick D.A."/>
            <person name="Frisvad J.C."/>
            <person name="Nielsen K.L."/>
        </authorList>
    </citation>
    <scope>NUCLEOTIDE SEQUENCE</scope>
    <source>
        <strain evidence="4">IBT 15544</strain>
    </source>
</reference>
<keyword evidence="1" id="KW-0560">Oxidoreductase</keyword>
<evidence type="ECO:0000259" key="3">
    <source>
        <dbReference type="Pfam" id="PF01370"/>
    </source>
</evidence>
<dbReference type="Gene3D" id="3.40.50.720">
    <property type="entry name" value="NAD(P)-binding Rossmann-like Domain"/>
    <property type="match status" value="1"/>
</dbReference>
<organism evidence="4 5">
    <name type="scientific">Penicillium cinerascens</name>
    <dbReference type="NCBI Taxonomy" id="70096"/>
    <lineage>
        <taxon>Eukaryota</taxon>
        <taxon>Fungi</taxon>
        <taxon>Dikarya</taxon>
        <taxon>Ascomycota</taxon>
        <taxon>Pezizomycotina</taxon>
        <taxon>Eurotiomycetes</taxon>
        <taxon>Eurotiomycetidae</taxon>
        <taxon>Eurotiales</taxon>
        <taxon>Aspergillaceae</taxon>
        <taxon>Penicillium</taxon>
    </lineage>
</organism>
<evidence type="ECO:0000313" key="4">
    <source>
        <dbReference type="EMBL" id="KAJ5212781.1"/>
    </source>
</evidence>
<dbReference type="PANTHER" id="PTHR10366:SF579">
    <property type="entry name" value="3-BETA HYDROXYSTEROID DEHYDROGENASE_ISOMERASE FAMILY PROTEIN (AFU_ORTHOLOGUE AFUA_3G02250)"/>
    <property type="match status" value="1"/>
</dbReference>
<feature type="domain" description="NAD-dependent epimerase/dehydratase" evidence="3">
    <location>
        <begin position="10"/>
        <end position="267"/>
    </location>
</feature>
<comment type="caution">
    <text evidence="4">The sequence shown here is derived from an EMBL/GenBank/DDBJ whole genome shotgun (WGS) entry which is preliminary data.</text>
</comment>
<evidence type="ECO:0000256" key="2">
    <source>
        <dbReference type="ARBA" id="ARBA00023445"/>
    </source>
</evidence>
<dbReference type="SUPFAM" id="SSF51735">
    <property type="entry name" value="NAD(P)-binding Rossmann-fold domains"/>
    <property type="match status" value="1"/>
</dbReference>
<dbReference type="GeneID" id="83178790"/>
<name>A0A9W9T824_9EURO</name>
<gene>
    <name evidence="4" type="ORF">N7498_004427</name>
</gene>
<dbReference type="Proteomes" id="UP001150904">
    <property type="component" value="Unassembled WGS sequence"/>
</dbReference>
<reference evidence="4" key="1">
    <citation type="submission" date="2022-12" db="EMBL/GenBank/DDBJ databases">
        <authorList>
            <person name="Petersen C."/>
        </authorList>
    </citation>
    <scope>NUCLEOTIDE SEQUENCE</scope>
    <source>
        <strain evidence="4">IBT 15544</strain>
    </source>
</reference>
<dbReference type="RefSeq" id="XP_058310951.1">
    <property type="nucleotide sequence ID" value="XM_058451489.1"/>
</dbReference>
<dbReference type="InterPro" id="IPR036291">
    <property type="entry name" value="NAD(P)-bd_dom_sf"/>
</dbReference>
<protein>
    <recommendedName>
        <fullName evidence="3">NAD-dependent epimerase/dehydratase domain-containing protein</fullName>
    </recommendedName>
</protein>
<evidence type="ECO:0000313" key="5">
    <source>
        <dbReference type="Proteomes" id="UP001150904"/>
    </source>
</evidence>
<dbReference type="AlphaFoldDB" id="A0A9W9T824"/>
<keyword evidence="5" id="KW-1185">Reference proteome</keyword>
<dbReference type="InterPro" id="IPR050425">
    <property type="entry name" value="NAD(P)_dehydrat-like"/>
</dbReference>
<dbReference type="EMBL" id="JAPQKR010000008">
    <property type="protein sequence ID" value="KAJ5212781.1"/>
    <property type="molecule type" value="Genomic_DNA"/>
</dbReference>
<dbReference type="InterPro" id="IPR001509">
    <property type="entry name" value="Epimerase_deHydtase"/>
</dbReference>
<dbReference type="Pfam" id="PF01370">
    <property type="entry name" value="Epimerase"/>
    <property type="match status" value="1"/>
</dbReference>
<dbReference type="GO" id="GO:0016616">
    <property type="term" value="F:oxidoreductase activity, acting on the CH-OH group of donors, NAD or NADP as acceptor"/>
    <property type="evidence" value="ECO:0007669"/>
    <property type="project" value="TreeGrafter"/>
</dbReference>
<evidence type="ECO:0000256" key="1">
    <source>
        <dbReference type="ARBA" id="ARBA00023002"/>
    </source>
</evidence>
<dbReference type="OrthoDB" id="2735536at2759"/>
<accession>A0A9W9T824</accession>
<comment type="similarity">
    <text evidence="2">Belongs to the NAD(P)-dependent epimerase/dehydratase family. Dihydroflavonol-4-reductase subfamily.</text>
</comment>
<sequence length="349" mass="38024">MAPIDSNSLVLITGGNGFIAAHCIATLLRSNYRVRATVRSASKAEATRKSLDAAGVENLSRLEFSVVPDPTNIQALVAALQDCQAVVHLASAFNYDAVPGEFEEKLMIPAVKGTQGICRAAEQISSIRRVVVMSSFASVYDASLGLQPGRVYTEQDWCPLTYEDGVNAPAVPVAYRASKVVAERAAWDYVRDNSVQYQLITLCPGMVFGKMIHPISSLSQLNASNQIVWQVLNAGHDGEIPPTKAPVWVDVEDLATASFRALEFSTSGHERFLVTQASYDTQEIADIIREKLPQKNKAPIGTPKHRIASTHYSCDSSKVQRVLGIKFKTLEESIVPLAQQLYSMAVTEV</sequence>
<dbReference type="PANTHER" id="PTHR10366">
    <property type="entry name" value="NAD DEPENDENT EPIMERASE/DEHYDRATASE"/>
    <property type="match status" value="1"/>
</dbReference>
<proteinExistence type="inferred from homology"/>